<comment type="caution">
    <text evidence="2">The sequence shown here is derived from an EMBL/GenBank/DDBJ whole genome shotgun (WGS) entry which is preliminary data.</text>
</comment>
<dbReference type="PANTHER" id="PTHR21666">
    <property type="entry name" value="PEPTIDASE-RELATED"/>
    <property type="match status" value="1"/>
</dbReference>
<name>A0A562MS47_9SPHI</name>
<accession>A0A562MS47</accession>
<dbReference type="AlphaFoldDB" id="A0A562MS47"/>
<dbReference type="Gene3D" id="2.70.70.10">
    <property type="entry name" value="Glucose Permease (Domain IIA)"/>
    <property type="match status" value="1"/>
</dbReference>
<dbReference type="GO" id="GO:0004222">
    <property type="term" value="F:metalloendopeptidase activity"/>
    <property type="evidence" value="ECO:0007669"/>
    <property type="project" value="TreeGrafter"/>
</dbReference>
<dbReference type="CDD" id="cd12797">
    <property type="entry name" value="M23_peptidase"/>
    <property type="match status" value="1"/>
</dbReference>
<feature type="domain" description="M23ase beta-sheet core" evidence="1">
    <location>
        <begin position="57"/>
        <end position="121"/>
    </location>
</feature>
<dbReference type="RefSeq" id="WP_145327518.1">
    <property type="nucleotide sequence ID" value="NZ_VLKR01000005.1"/>
</dbReference>
<dbReference type="PANTHER" id="PTHR21666:SF285">
    <property type="entry name" value="M23 FAMILY METALLOPEPTIDASE"/>
    <property type="match status" value="1"/>
</dbReference>
<proteinExistence type="predicted"/>
<dbReference type="OrthoDB" id="9810477at2"/>
<dbReference type="Proteomes" id="UP000315908">
    <property type="component" value="Unassembled WGS sequence"/>
</dbReference>
<dbReference type="SUPFAM" id="SSF51261">
    <property type="entry name" value="Duplicated hybrid motif"/>
    <property type="match status" value="1"/>
</dbReference>
<dbReference type="Pfam" id="PF01551">
    <property type="entry name" value="Peptidase_M23"/>
    <property type="match status" value="2"/>
</dbReference>
<sequence length="576" mass="64827">MTTKRIALLAFLTCTAGLSQGQDIIKSRNYPQNYFVRPMDIPPQASGSFGELRATHFHGGDDYRTQQRINIPVHAAAEGFVSRVRVQIGGGGNYVYIDHPNGYTSVYMHLESFNSDLAKIIKDEQYKQKRFDVDVFLKPNQVPVKKGEFIANSGNTGGSAGPHLHFEIRDTKAQLPLNPQLFGLLFPDGVKPIIRGMTVYDLGSELFDENTPRRHQTIRSVGSGNYSLATNAPISVNGTFGLGINTVDKRRGISFTYGVYSIELFLDNRNISTVLFESIPFDQTRAIQSYVDYPYLKKSGVRVQKSFKDPNNPINIFKNLDNLGKITLKDNEVHEIKYVVKDVQGNTSELNFKVQNNPSLSISRPNAKGLKMFHYADENKYEAENARIYMGKNILYDDLYFNYSQGAKPAKGYSAMHYIHNAYTPVFGYYKLMIKPDYSLSENLYDKALIVSSDGGAQGGQYENGWVVANVREFGGFYIAVDTIAPNITARNLTDGKNVSNQRSIDFTISDNLSGIATFDAYIDGKWALMKYDPKTRHIWHDFEPELSSGRHDFKLEVKDNKGNLKVYEASFSTSR</sequence>
<evidence type="ECO:0000259" key="1">
    <source>
        <dbReference type="Pfam" id="PF01551"/>
    </source>
</evidence>
<reference evidence="2 3" key="1">
    <citation type="journal article" date="2015" name="Stand. Genomic Sci.">
        <title>Genomic Encyclopedia of Bacterial and Archaeal Type Strains, Phase III: the genomes of soil and plant-associated and newly described type strains.</title>
        <authorList>
            <person name="Whitman W.B."/>
            <person name="Woyke T."/>
            <person name="Klenk H.P."/>
            <person name="Zhou Y."/>
            <person name="Lilburn T.G."/>
            <person name="Beck B.J."/>
            <person name="De Vos P."/>
            <person name="Vandamme P."/>
            <person name="Eisen J.A."/>
            <person name="Garrity G."/>
            <person name="Hugenholtz P."/>
            <person name="Kyrpides N.C."/>
        </authorList>
    </citation>
    <scope>NUCLEOTIDE SEQUENCE [LARGE SCALE GENOMIC DNA]</scope>
    <source>
        <strain evidence="2 3">CGMCC 1.6855</strain>
    </source>
</reference>
<protein>
    <submittedName>
        <fullName evidence="2">Peptidase M23-like protein</fullName>
    </submittedName>
</protein>
<dbReference type="InterPro" id="IPR050570">
    <property type="entry name" value="Cell_wall_metabolism_enzyme"/>
</dbReference>
<dbReference type="InterPro" id="IPR011055">
    <property type="entry name" value="Dup_hybrid_motif"/>
</dbReference>
<evidence type="ECO:0000313" key="3">
    <source>
        <dbReference type="Proteomes" id="UP000315908"/>
    </source>
</evidence>
<evidence type="ECO:0000313" key="2">
    <source>
        <dbReference type="EMBL" id="TWI22689.1"/>
    </source>
</evidence>
<dbReference type="InterPro" id="IPR016047">
    <property type="entry name" value="M23ase_b-sheet_dom"/>
</dbReference>
<feature type="domain" description="M23ase beta-sheet core" evidence="1">
    <location>
        <begin position="143"/>
        <end position="173"/>
    </location>
</feature>
<dbReference type="EMBL" id="VLKR01000005">
    <property type="protein sequence ID" value="TWI22689.1"/>
    <property type="molecule type" value="Genomic_DNA"/>
</dbReference>
<gene>
    <name evidence="2" type="ORF">IQ31_01371</name>
</gene>
<organism evidence="2 3">
    <name type="scientific">Sphingobacterium siyangense</name>
    <dbReference type="NCBI Taxonomy" id="459529"/>
    <lineage>
        <taxon>Bacteria</taxon>
        <taxon>Pseudomonadati</taxon>
        <taxon>Bacteroidota</taxon>
        <taxon>Sphingobacteriia</taxon>
        <taxon>Sphingobacteriales</taxon>
        <taxon>Sphingobacteriaceae</taxon>
        <taxon>Sphingobacterium</taxon>
    </lineage>
</organism>